<dbReference type="InterPro" id="IPR014752">
    <property type="entry name" value="Arrestin-like_C"/>
</dbReference>
<accession>A0A8K0XQB7</accession>
<evidence type="ECO:0000313" key="1">
    <source>
        <dbReference type="EMBL" id="KAH8101008.1"/>
    </source>
</evidence>
<dbReference type="OrthoDB" id="2333384at2759"/>
<comment type="caution">
    <text evidence="1">The sequence shown here is derived from an EMBL/GenBank/DDBJ whole genome shotgun (WGS) entry which is preliminary data.</text>
</comment>
<reference evidence="1" key="1">
    <citation type="journal article" date="2021" name="New Phytol.">
        <title>Evolutionary innovations through gain and loss of genes in the ectomycorrhizal Boletales.</title>
        <authorList>
            <person name="Wu G."/>
            <person name="Miyauchi S."/>
            <person name="Morin E."/>
            <person name="Kuo A."/>
            <person name="Drula E."/>
            <person name="Varga T."/>
            <person name="Kohler A."/>
            <person name="Feng B."/>
            <person name="Cao Y."/>
            <person name="Lipzen A."/>
            <person name="Daum C."/>
            <person name="Hundley H."/>
            <person name="Pangilinan J."/>
            <person name="Johnson J."/>
            <person name="Barry K."/>
            <person name="LaButti K."/>
            <person name="Ng V."/>
            <person name="Ahrendt S."/>
            <person name="Min B."/>
            <person name="Choi I.G."/>
            <person name="Park H."/>
            <person name="Plett J.M."/>
            <person name="Magnuson J."/>
            <person name="Spatafora J.W."/>
            <person name="Nagy L.G."/>
            <person name="Henrissat B."/>
            <person name="Grigoriev I.V."/>
            <person name="Yang Z.L."/>
            <person name="Xu J."/>
            <person name="Martin F.M."/>
        </authorList>
    </citation>
    <scope>NUCLEOTIDE SEQUENCE</scope>
    <source>
        <strain evidence="1">KKN 215</strain>
    </source>
</reference>
<protein>
    <recommendedName>
        <fullName evidence="3">Arrestin-like N-terminal domain-containing protein</fullName>
    </recommendedName>
</protein>
<proteinExistence type="predicted"/>
<sequence length="424" mass="47401">MFENDEALPVYEDHTLSSPVLRQEVWGEQIYTFDAKGGTWLWLKLKSRSTRPSEEALPLYYEKDSVQGTVEVDFSKMDGGKGIRVTVHGGILTVSEEEVPFLDISEDIWEAKTLNGQKPQGKLAVPFSIPLPSEVSVPEKYTPRSPMIQARLPPTFLERASTVYINYRVEITLRRGALKANQSISKQFVYVPLSRAEPPSPLRYLAYQDNTDVLGPEADPEGWKVFDPITVTGTLFGTKQVAVTCRVRLAPQPLSFAVGSPVPLHMTLTSVDQHAIDLFSQPSSIVIQLIRERFLGAGALREDEKSKRSDLRFQELFGSNVAWKPSEEGEPVSGKKILIGELLLGKSLKPTFTFPRFAIKYSIVLQPFQVPGFVATTSDPLIKERVEIHTLNAPGFSPRSDLPPGYEHQEGDSIQRFYTGVHAW</sequence>
<keyword evidence="2" id="KW-1185">Reference proteome</keyword>
<dbReference type="Gene3D" id="2.60.40.640">
    <property type="match status" value="1"/>
</dbReference>
<dbReference type="AlphaFoldDB" id="A0A8K0XQB7"/>
<dbReference type="EMBL" id="JAEVFJ010000014">
    <property type="protein sequence ID" value="KAH8101008.1"/>
    <property type="molecule type" value="Genomic_DNA"/>
</dbReference>
<name>A0A8K0XQB7_9AGAR</name>
<gene>
    <name evidence="1" type="ORF">BXZ70DRAFT_937072</name>
</gene>
<evidence type="ECO:0008006" key="3">
    <source>
        <dbReference type="Google" id="ProtNLM"/>
    </source>
</evidence>
<organism evidence="1 2">
    <name type="scientific">Cristinia sonorae</name>
    <dbReference type="NCBI Taxonomy" id="1940300"/>
    <lineage>
        <taxon>Eukaryota</taxon>
        <taxon>Fungi</taxon>
        <taxon>Dikarya</taxon>
        <taxon>Basidiomycota</taxon>
        <taxon>Agaricomycotina</taxon>
        <taxon>Agaricomycetes</taxon>
        <taxon>Agaricomycetidae</taxon>
        <taxon>Agaricales</taxon>
        <taxon>Pleurotineae</taxon>
        <taxon>Stephanosporaceae</taxon>
        <taxon>Cristinia</taxon>
    </lineage>
</organism>
<evidence type="ECO:0000313" key="2">
    <source>
        <dbReference type="Proteomes" id="UP000813824"/>
    </source>
</evidence>
<dbReference type="Proteomes" id="UP000813824">
    <property type="component" value="Unassembled WGS sequence"/>
</dbReference>